<evidence type="ECO:0000256" key="1">
    <source>
        <dbReference type="ARBA" id="ARBA00004141"/>
    </source>
</evidence>
<sequence>MDHAIAKAMYGLQMNRSQGRPCSTPIESVETSVAQRSREEYKRVFHNNMAPKDMVFLFLSFLLLNLKMIVIMIIEFVRMFIPTEEKSIKGKLILVTGAGQNLGRELSLQLARLGARLVLWDINGGENEETASMIRKEGGEATAFVCDVSDQHAVAATGARVRREIGNPNLVFNNAGTYEFKPFLKHTPQEIQRMVNVNLMGNLWVTREFIDHMIQHNEGHLISISSVLGFIGRSQVVPYCASKWGVKGMTEALAEEMRLERRSGITVTAVHPFLIDNVDDVKPDLKFPWLFEILKAPDAAARIIRGVRQNQEEIFLPEKLKPLMICSKILPRKIRRLTGDWMEN</sequence>
<keyword evidence="7" id="KW-0443">Lipid metabolism</keyword>
<dbReference type="InterPro" id="IPR036291">
    <property type="entry name" value="NAD(P)-bd_dom_sf"/>
</dbReference>
<evidence type="ECO:0000259" key="14">
    <source>
        <dbReference type="SMART" id="SM00822"/>
    </source>
</evidence>
<proteinExistence type="inferred from homology"/>
<dbReference type="PRINTS" id="PR00080">
    <property type="entry name" value="SDRFAMILY"/>
</dbReference>
<dbReference type="SMART" id="SM00822">
    <property type="entry name" value="PKS_KR"/>
    <property type="match status" value="1"/>
</dbReference>
<feature type="transmembrane region" description="Helical" evidence="13">
    <location>
        <begin position="55"/>
        <end position="81"/>
    </location>
</feature>
<dbReference type="Pfam" id="PF00106">
    <property type="entry name" value="adh_short"/>
    <property type="match status" value="1"/>
</dbReference>
<dbReference type="PROSITE" id="PS00061">
    <property type="entry name" value="ADH_SHORT"/>
    <property type="match status" value="1"/>
</dbReference>
<evidence type="ECO:0000256" key="5">
    <source>
        <dbReference type="ARBA" id="ARBA00022989"/>
    </source>
</evidence>
<dbReference type="FunFam" id="3.40.50.720:FF:000131">
    <property type="entry name" value="Short-chain dehydrogenase/reductase 3"/>
    <property type="match status" value="1"/>
</dbReference>
<evidence type="ECO:0000256" key="13">
    <source>
        <dbReference type="SAM" id="Phobius"/>
    </source>
</evidence>
<dbReference type="PRINTS" id="PR00081">
    <property type="entry name" value="GDHRDH"/>
</dbReference>
<protein>
    <recommendedName>
        <fullName evidence="10">Short-chain dehydrogenase/reductase 3</fullName>
    </recommendedName>
    <alternativeName>
        <fullName evidence="11">Retinal short-chain dehydrogenase/reductase 1</fullName>
    </alternativeName>
</protein>
<dbReference type="AlphaFoldDB" id="A0AAV2RHP4"/>
<evidence type="ECO:0000256" key="7">
    <source>
        <dbReference type="ARBA" id="ARBA00023098"/>
    </source>
</evidence>
<dbReference type="PANTHER" id="PTHR24322:SF736">
    <property type="entry name" value="RETINOL DEHYDROGENASE 10"/>
    <property type="match status" value="1"/>
</dbReference>
<dbReference type="PANTHER" id="PTHR24322">
    <property type="entry name" value="PKSB"/>
    <property type="match status" value="1"/>
</dbReference>
<keyword evidence="4" id="KW-0521">NADP</keyword>
<dbReference type="GO" id="GO:0016020">
    <property type="term" value="C:membrane"/>
    <property type="evidence" value="ECO:0007669"/>
    <property type="project" value="UniProtKB-SubCell"/>
</dbReference>
<dbReference type="InterPro" id="IPR057326">
    <property type="entry name" value="KR_dom"/>
</dbReference>
<accession>A0AAV2RHP4</accession>
<evidence type="ECO:0000313" key="15">
    <source>
        <dbReference type="EMBL" id="CAL4124049.1"/>
    </source>
</evidence>
<dbReference type="InterPro" id="IPR002347">
    <property type="entry name" value="SDR_fam"/>
</dbReference>
<dbReference type="EMBL" id="CAXKWB010021994">
    <property type="protein sequence ID" value="CAL4124049.1"/>
    <property type="molecule type" value="Genomic_DNA"/>
</dbReference>
<evidence type="ECO:0000256" key="9">
    <source>
        <dbReference type="ARBA" id="ARBA00059620"/>
    </source>
</evidence>
<organism evidence="15 16">
    <name type="scientific">Meganyctiphanes norvegica</name>
    <name type="common">Northern krill</name>
    <name type="synonym">Thysanopoda norvegica</name>
    <dbReference type="NCBI Taxonomy" id="48144"/>
    <lineage>
        <taxon>Eukaryota</taxon>
        <taxon>Metazoa</taxon>
        <taxon>Ecdysozoa</taxon>
        <taxon>Arthropoda</taxon>
        <taxon>Crustacea</taxon>
        <taxon>Multicrustacea</taxon>
        <taxon>Malacostraca</taxon>
        <taxon>Eumalacostraca</taxon>
        <taxon>Eucarida</taxon>
        <taxon>Euphausiacea</taxon>
        <taxon>Euphausiidae</taxon>
        <taxon>Meganyctiphanes</taxon>
    </lineage>
</organism>
<evidence type="ECO:0000256" key="11">
    <source>
        <dbReference type="ARBA" id="ARBA00082544"/>
    </source>
</evidence>
<evidence type="ECO:0000313" key="16">
    <source>
        <dbReference type="Proteomes" id="UP001497623"/>
    </source>
</evidence>
<keyword evidence="16" id="KW-1185">Reference proteome</keyword>
<evidence type="ECO:0000256" key="4">
    <source>
        <dbReference type="ARBA" id="ARBA00022857"/>
    </source>
</evidence>
<keyword evidence="3 13" id="KW-0812">Transmembrane</keyword>
<keyword evidence="6" id="KW-0560">Oxidoreductase</keyword>
<dbReference type="SUPFAM" id="SSF51735">
    <property type="entry name" value="NAD(P)-binding Rossmann-fold domains"/>
    <property type="match status" value="1"/>
</dbReference>
<comment type="similarity">
    <text evidence="2 12">Belongs to the short-chain dehydrogenases/reductases (SDR) family.</text>
</comment>
<evidence type="ECO:0000256" key="8">
    <source>
        <dbReference type="ARBA" id="ARBA00023136"/>
    </source>
</evidence>
<dbReference type="CDD" id="cd05339">
    <property type="entry name" value="17beta-HSDXI-like_SDR_c"/>
    <property type="match status" value="1"/>
</dbReference>
<feature type="non-terminal residue" evidence="15">
    <location>
        <position position="344"/>
    </location>
</feature>
<evidence type="ECO:0000256" key="3">
    <source>
        <dbReference type="ARBA" id="ARBA00022692"/>
    </source>
</evidence>
<keyword evidence="8 13" id="KW-0472">Membrane</keyword>
<feature type="domain" description="Ketoreductase" evidence="14">
    <location>
        <begin position="91"/>
        <end position="273"/>
    </location>
</feature>
<gene>
    <name evidence="15" type="ORF">MNOR_LOCUS24191</name>
</gene>
<dbReference type="GO" id="GO:0005811">
    <property type="term" value="C:lipid droplet"/>
    <property type="evidence" value="ECO:0007669"/>
    <property type="project" value="TreeGrafter"/>
</dbReference>
<dbReference type="Gene3D" id="3.40.50.720">
    <property type="entry name" value="NAD(P)-binding Rossmann-like Domain"/>
    <property type="match status" value="1"/>
</dbReference>
<evidence type="ECO:0000256" key="12">
    <source>
        <dbReference type="RuleBase" id="RU000363"/>
    </source>
</evidence>
<comment type="subcellular location">
    <subcellularLocation>
        <location evidence="1">Membrane</location>
        <topology evidence="1">Multi-pass membrane protein</topology>
    </subcellularLocation>
</comment>
<comment type="caution">
    <text evidence="15">The sequence shown here is derived from an EMBL/GenBank/DDBJ whole genome shotgun (WGS) entry which is preliminary data.</text>
</comment>
<reference evidence="15 16" key="1">
    <citation type="submission" date="2024-05" db="EMBL/GenBank/DDBJ databases">
        <authorList>
            <person name="Wallberg A."/>
        </authorList>
    </citation>
    <scope>NUCLEOTIDE SEQUENCE [LARGE SCALE GENOMIC DNA]</scope>
</reference>
<dbReference type="GO" id="GO:0052650">
    <property type="term" value="F:all-trans-retinol dehydrogenase (NADP+) activity"/>
    <property type="evidence" value="ECO:0007669"/>
    <property type="project" value="UniProtKB-ARBA"/>
</dbReference>
<dbReference type="Proteomes" id="UP001497623">
    <property type="component" value="Unassembled WGS sequence"/>
</dbReference>
<name>A0AAV2RHP4_MEGNR</name>
<evidence type="ECO:0000256" key="6">
    <source>
        <dbReference type="ARBA" id="ARBA00023002"/>
    </source>
</evidence>
<keyword evidence="5 13" id="KW-1133">Transmembrane helix</keyword>
<dbReference type="InterPro" id="IPR020904">
    <property type="entry name" value="Sc_DH/Rdtase_CS"/>
</dbReference>
<comment type="function">
    <text evidence="9">Catalyzes the reduction of all-trans-retinal to all-trans-retinol in the presence of NADPH.</text>
</comment>
<evidence type="ECO:0000256" key="10">
    <source>
        <dbReference type="ARBA" id="ARBA00068717"/>
    </source>
</evidence>
<evidence type="ECO:0000256" key="2">
    <source>
        <dbReference type="ARBA" id="ARBA00006484"/>
    </source>
</evidence>